<protein>
    <recommendedName>
        <fullName evidence="9">Glycosyl hydrolase</fullName>
    </recommendedName>
</protein>
<accession>A0A919GNL2</accession>
<keyword evidence="8" id="KW-1185">Reference proteome</keyword>
<gene>
    <name evidence="7" type="ORF">GCM10017771_26330</name>
</gene>
<evidence type="ECO:0000256" key="5">
    <source>
        <dbReference type="ARBA" id="ARBA00023326"/>
    </source>
</evidence>
<keyword evidence="2" id="KW-0378">Hydrolase</keyword>
<evidence type="ECO:0000256" key="4">
    <source>
        <dbReference type="ARBA" id="ARBA00023295"/>
    </source>
</evidence>
<sequence>MRTLQHDPTLFYTFDTDTGTLYASTDSGRSFTVRAIGLPKGDSQFKLCGPGPRPTAVYRSDDGAKTWTRISDDAHQWGWIGEVVIGDPRVYGRVYLATNGRGIQYGEMV</sequence>
<dbReference type="EMBL" id="BNAT01000007">
    <property type="protein sequence ID" value="GHH86985.1"/>
    <property type="molecule type" value="Genomic_DNA"/>
</dbReference>
<dbReference type="PANTHER" id="PTHR43739">
    <property type="entry name" value="XYLOGLUCANASE (EUROFUNG)"/>
    <property type="match status" value="1"/>
</dbReference>
<comment type="caution">
    <text evidence="7">The sequence shown here is derived from an EMBL/GenBank/DDBJ whole genome shotgun (WGS) entry which is preliminary data.</text>
</comment>
<reference evidence="7" key="1">
    <citation type="journal article" date="2014" name="Int. J. Syst. Evol. Microbiol.">
        <title>Complete genome sequence of Corynebacterium casei LMG S-19264T (=DSM 44701T), isolated from a smear-ripened cheese.</title>
        <authorList>
            <consortium name="US DOE Joint Genome Institute (JGI-PGF)"/>
            <person name="Walter F."/>
            <person name="Albersmeier A."/>
            <person name="Kalinowski J."/>
            <person name="Ruckert C."/>
        </authorList>
    </citation>
    <scope>NUCLEOTIDE SEQUENCE</scope>
    <source>
        <strain evidence="7">CGMCC 4.7403</strain>
    </source>
</reference>
<keyword evidence="3" id="KW-0119">Carbohydrate metabolism</keyword>
<dbReference type="GO" id="GO:0000272">
    <property type="term" value="P:polysaccharide catabolic process"/>
    <property type="evidence" value="ECO:0007669"/>
    <property type="project" value="UniProtKB-KW"/>
</dbReference>
<evidence type="ECO:0000313" key="8">
    <source>
        <dbReference type="Proteomes" id="UP000603227"/>
    </source>
</evidence>
<keyword evidence="5" id="KW-0624">Polysaccharide degradation</keyword>
<dbReference type="SUPFAM" id="SSF110296">
    <property type="entry name" value="Oligoxyloglucan reducing end-specific cellobiohydrolase"/>
    <property type="match status" value="1"/>
</dbReference>
<evidence type="ECO:0000256" key="6">
    <source>
        <dbReference type="ARBA" id="ARBA00037986"/>
    </source>
</evidence>
<evidence type="ECO:0008006" key="9">
    <source>
        <dbReference type="Google" id="ProtNLM"/>
    </source>
</evidence>
<dbReference type="AlphaFoldDB" id="A0A919GNL2"/>
<evidence type="ECO:0000256" key="2">
    <source>
        <dbReference type="ARBA" id="ARBA00022801"/>
    </source>
</evidence>
<dbReference type="Proteomes" id="UP000603227">
    <property type="component" value="Unassembled WGS sequence"/>
</dbReference>
<keyword evidence="1" id="KW-0732">Signal</keyword>
<evidence type="ECO:0000256" key="3">
    <source>
        <dbReference type="ARBA" id="ARBA00023277"/>
    </source>
</evidence>
<dbReference type="Gene3D" id="2.130.10.10">
    <property type="entry name" value="YVTN repeat-like/Quinoprotein amine dehydrogenase"/>
    <property type="match status" value="2"/>
</dbReference>
<evidence type="ECO:0000313" key="7">
    <source>
        <dbReference type="EMBL" id="GHH86985.1"/>
    </source>
</evidence>
<dbReference type="GO" id="GO:0016798">
    <property type="term" value="F:hydrolase activity, acting on glycosyl bonds"/>
    <property type="evidence" value="ECO:0007669"/>
    <property type="project" value="UniProtKB-KW"/>
</dbReference>
<comment type="similarity">
    <text evidence="6">Belongs to the glycosyl hydrolase 74 family.</text>
</comment>
<name>A0A919GNL2_9ACTN</name>
<dbReference type="PANTHER" id="PTHR43739:SF2">
    <property type="entry name" value="OLIGOXYLOGLUCAN-REDUCING END-SPECIFIC XYLOGLUCANASE-RELATED"/>
    <property type="match status" value="1"/>
</dbReference>
<dbReference type="InterPro" id="IPR015943">
    <property type="entry name" value="WD40/YVTN_repeat-like_dom_sf"/>
</dbReference>
<dbReference type="GO" id="GO:0010411">
    <property type="term" value="P:xyloglucan metabolic process"/>
    <property type="evidence" value="ECO:0007669"/>
    <property type="project" value="TreeGrafter"/>
</dbReference>
<proteinExistence type="inferred from homology"/>
<keyword evidence="4" id="KW-0326">Glycosidase</keyword>
<dbReference type="InterPro" id="IPR052025">
    <property type="entry name" value="Xyloglucanase_GH74"/>
</dbReference>
<reference evidence="7" key="2">
    <citation type="submission" date="2020-09" db="EMBL/GenBank/DDBJ databases">
        <authorList>
            <person name="Sun Q."/>
            <person name="Zhou Y."/>
        </authorList>
    </citation>
    <scope>NUCLEOTIDE SEQUENCE</scope>
    <source>
        <strain evidence="7">CGMCC 4.7403</strain>
    </source>
</reference>
<evidence type="ECO:0000256" key="1">
    <source>
        <dbReference type="ARBA" id="ARBA00022729"/>
    </source>
</evidence>
<organism evidence="7 8">
    <name type="scientific">Streptomyces capitiformicae</name>
    <dbReference type="NCBI Taxonomy" id="2014920"/>
    <lineage>
        <taxon>Bacteria</taxon>
        <taxon>Bacillati</taxon>
        <taxon>Actinomycetota</taxon>
        <taxon>Actinomycetes</taxon>
        <taxon>Kitasatosporales</taxon>
        <taxon>Streptomycetaceae</taxon>
        <taxon>Streptomyces</taxon>
    </lineage>
</organism>